<dbReference type="EMBL" id="AZBU02000010">
    <property type="protein sequence ID" value="TKR62478.1"/>
    <property type="molecule type" value="Genomic_DNA"/>
</dbReference>
<name>A0A4U5M1B4_STECR</name>
<proteinExistence type="predicted"/>
<sequence>MAGEFDPVESLHFLHMKPVDNWIDYYVDKSKLEKLLLNNIQDKEKVLSLLEQFAEQALNAQRELEVTITKEMDSEDVDYSKKKLARIWMNAASCFAALRWDIDIVFEKLNVGQLAAMFSYLLFASFPDRDPTEGGTVYDQALKFVPESDQAQEKLFFAWLFAVWITRIDQRSRFQQPMAKPTVSNPLAQVDMNLIQAEKFAEANATLQKHMKAAVGLLNRLTEAGNIWSELHFPDVTCFLTPMKDLVPNLDTLMPGEAPPNVIMKPDFSQGHFNVDTRDFVKKTVFELLRAHLRAGHFLKSRELCERMVKLEPDDAPVAKRSRLNDVLIAKGEIMWVDPDELTGCLEAMEVKPSKASDFPAALQTYSEDTLKAMNPEDGTDSKMLLVDRLTVEATMGKSSSSVLQMKLACGMIAASIRNSDPIDLTLVLFVASNATVSPVLAEILIKEAQRPRQKNKEALKAFIHFVCGISSHFASLIEKAKETCPELTYRKPIETAPEPVIRCPTAQQLAGDSFGHCWTGQVNVAKRNEAACLN</sequence>
<organism evidence="1 2">
    <name type="scientific">Steinernema carpocapsae</name>
    <name type="common">Entomopathogenic nematode</name>
    <dbReference type="NCBI Taxonomy" id="34508"/>
    <lineage>
        <taxon>Eukaryota</taxon>
        <taxon>Metazoa</taxon>
        <taxon>Ecdysozoa</taxon>
        <taxon>Nematoda</taxon>
        <taxon>Chromadorea</taxon>
        <taxon>Rhabditida</taxon>
        <taxon>Tylenchina</taxon>
        <taxon>Panagrolaimomorpha</taxon>
        <taxon>Strongyloidoidea</taxon>
        <taxon>Steinernematidae</taxon>
        <taxon>Steinernema</taxon>
    </lineage>
</organism>
<reference evidence="1 2" key="1">
    <citation type="journal article" date="2015" name="Genome Biol.">
        <title>Comparative genomics of Steinernema reveals deeply conserved gene regulatory networks.</title>
        <authorList>
            <person name="Dillman A.R."/>
            <person name="Macchietto M."/>
            <person name="Porter C.F."/>
            <person name="Rogers A."/>
            <person name="Williams B."/>
            <person name="Antoshechkin I."/>
            <person name="Lee M.M."/>
            <person name="Goodwin Z."/>
            <person name="Lu X."/>
            <person name="Lewis E.E."/>
            <person name="Goodrich-Blair H."/>
            <person name="Stock S.P."/>
            <person name="Adams B.J."/>
            <person name="Sternberg P.W."/>
            <person name="Mortazavi A."/>
        </authorList>
    </citation>
    <scope>NUCLEOTIDE SEQUENCE [LARGE SCALE GENOMIC DNA]</scope>
    <source>
        <strain evidence="1 2">ALL</strain>
    </source>
</reference>
<dbReference type="Proteomes" id="UP000298663">
    <property type="component" value="Unassembled WGS sequence"/>
</dbReference>
<comment type="caution">
    <text evidence="1">The sequence shown here is derived from an EMBL/GenBank/DDBJ whole genome shotgun (WGS) entry which is preliminary data.</text>
</comment>
<evidence type="ECO:0000313" key="1">
    <source>
        <dbReference type="EMBL" id="TKR62478.1"/>
    </source>
</evidence>
<dbReference type="PANTHER" id="PTHR13350">
    <property type="entry name" value="INTEGRATOR COMPLEX SUBUNIT 8"/>
    <property type="match status" value="1"/>
</dbReference>
<keyword evidence="2" id="KW-1185">Reference proteome</keyword>
<protein>
    <submittedName>
        <fullName evidence="1">Uncharacterized protein</fullName>
    </submittedName>
</protein>
<dbReference type="GO" id="GO:0005694">
    <property type="term" value="C:chromosome"/>
    <property type="evidence" value="ECO:0007669"/>
    <property type="project" value="UniProtKB-SubCell"/>
</dbReference>
<dbReference type="InterPro" id="IPR038751">
    <property type="entry name" value="INTS8"/>
</dbReference>
<dbReference type="OrthoDB" id="5782487at2759"/>
<dbReference type="GO" id="GO:0032039">
    <property type="term" value="C:integrator complex"/>
    <property type="evidence" value="ECO:0007669"/>
    <property type="project" value="TreeGrafter"/>
</dbReference>
<gene>
    <name evidence="1" type="ORF">L596_026431</name>
</gene>
<dbReference type="PANTHER" id="PTHR13350:SF1">
    <property type="entry name" value="INTEGRATOR COMPLEX SUBUNIT 8"/>
    <property type="match status" value="1"/>
</dbReference>
<accession>A0A4U5M1B4</accession>
<reference evidence="1 2" key="2">
    <citation type="journal article" date="2019" name="G3 (Bethesda)">
        <title>Hybrid Assembly of the Genome of the Entomopathogenic Nematode Steinernema carpocapsae Identifies the X-Chromosome.</title>
        <authorList>
            <person name="Serra L."/>
            <person name="Macchietto M."/>
            <person name="Macias-Munoz A."/>
            <person name="McGill C.J."/>
            <person name="Rodriguez I.M."/>
            <person name="Rodriguez B."/>
            <person name="Murad R."/>
            <person name="Mortazavi A."/>
        </authorList>
    </citation>
    <scope>NUCLEOTIDE SEQUENCE [LARGE SCALE GENOMIC DNA]</scope>
    <source>
        <strain evidence="1 2">ALL</strain>
    </source>
</reference>
<dbReference type="AlphaFoldDB" id="A0A4U5M1B4"/>
<evidence type="ECO:0000313" key="2">
    <source>
        <dbReference type="Proteomes" id="UP000298663"/>
    </source>
</evidence>
<dbReference type="GO" id="GO:0034472">
    <property type="term" value="P:snRNA 3'-end processing"/>
    <property type="evidence" value="ECO:0007669"/>
    <property type="project" value="InterPro"/>
</dbReference>